<accession>A0A109UXK4</accession>
<dbReference type="STRING" id="45286.A0A109UXK4"/>
<organism evidence="6 7">
    <name type="scientific">Eremothecium sinecaudum</name>
    <dbReference type="NCBI Taxonomy" id="45286"/>
    <lineage>
        <taxon>Eukaryota</taxon>
        <taxon>Fungi</taxon>
        <taxon>Dikarya</taxon>
        <taxon>Ascomycota</taxon>
        <taxon>Saccharomycotina</taxon>
        <taxon>Saccharomycetes</taxon>
        <taxon>Saccharomycetales</taxon>
        <taxon>Saccharomycetaceae</taxon>
        <taxon>Eremothecium</taxon>
    </lineage>
</organism>
<evidence type="ECO:0000256" key="1">
    <source>
        <dbReference type="ARBA" id="ARBA00003253"/>
    </source>
</evidence>
<sequence length="406" mass="45738">MLKHVSRVLSLRKFPVGLRPLSYKLPIDLSTPKDDKYQELNNMYVEMFTEGSSTSAGNTHSTEDWQGSEIENLNRELNEICNIPVLAPSALQEKASESGRFIIRSLSTDPYFNLALEDFVFKKTPLALGSPPNALKSAFQSERLIFYTNRDCVVIGKNQNPWREVYLDNLKASGFEFIRRRSGGGAVVHDLGNINYSYLTSREKFDRVFFNERIVEWLKPYNSTIALNERSDITLAGKKISGSAFKIARGKSYHHGTMLISSQLQKFSNLLKPNSVPGVDWKCASVPSVRSHVDNLMGNGIDTADQFCDIVATGFRKLMNENIPLYYCDESSATPEITNTMNELNSPEWKYMGGPKFTVFLADREFKVENGYIVESSLQQTVGQSFQDFVVALNNGEYSELCGVKL</sequence>
<comment type="similarity">
    <text evidence="3">Belongs to the LplA family.</text>
</comment>
<evidence type="ECO:0000313" key="6">
    <source>
        <dbReference type="EMBL" id="AMD19313.1"/>
    </source>
</evidence>
<comment type="pathway">
    <text evidence="2">Protein modification; protein lipoylation via exogenous pathway; protein N(6)-(lipoyl)lysine from lipoate: step 2/2.</text>
</comment>
<dbReference type="EMBL" id="CP014242">
    <property type="protein sequence ID" value="AMD19313.1"/>
    <property type="molecule type" value="Genomic_DNA"/>
</dbReference>
<dbReference type="SUPFAM" id="SSF55681">
    <property type="entry name" value="Class II aaRS and biotin synthetases"/>
    <property type="match status" value="1"/>
</dbReference>
<feature type="domain" description="BPL/LPL catalytic" evidence="5">
    <location>
        <begin position="138"/>
        <end position="323"/>
    </location>
</feature>
<dbReference type="PANTHER" id="PTHR12561">
    <property type="entry name" value="LIPOATE-PROTEIN LIGASE"/>
    <property type="match status" value="1"/>
</dbReference>
<keyword evidence="7" id="KW-1185">Reference proteome</keyword>
<dbReference type="GO" id="GO:0005739">
    <property type="term" value="C:mitochondrion"/>
    <property type="evidence" value="ECO:0007669"/>
    <property type="project" value="TreeGrafter"/>
</dbReference>
<evidence type="ECO:0000256" key="3">
    <source>
        <dbReference type="ARBA" id="ARBA00008242"/>
    </source>
</evidence>
<dbReference type="GO" id="GO:0017118">
    <property type="term" value="F:lipoyltransferase activity"/>
    <property type="evidence" value="ECO:0007669"/>
    <property type="project" value="TreeGrafter"/>
</dbReference>
<dbReference type="PROSITE" id="PS51733">
    <property type="entry name" value="BPL_LPL_CATALYTIC"/>
    <property type="match status" value="1"/>
</dbReference>
<dbReference type="UniPathway" id="UPA00537">
    <property type="reaction ID" value="UER00595"/>
</dbReference>
<dbReference type="AlphaFoldDB" id="A0A109UXK4"/>
<dbReference type="CDD" id="cd16443">
    <property type="entry name" value="LplA"/>
    <property type="match status" value="1"/>
</dbReference>
<reference evidence="6 7" key="1">
    <citation type="submission" date="2016-01" db="EMBL/GenBank/DDBJ databases">
        <title>Genome sequence of the yeast Holleya sinecauda.</title>
        <authorList>
            <person name="Dietrich F.S."/>
        </authorList>
    </citation>
    <scope>NUCLEOTIDE SEQUENCE [LARGE SCALE GENOMIC DNA]</scope>
    <source>
        <strain evidence="6 7">ATCC 58844</strain>
    </source>
</reference>
<dbReference type="InterPro" id="IPR004143">
    <property type="entry name" value="BPL_LPL_catalytic"/>
</dbReference>
<evidence type="ECO:0000259" key="5">
    <source>
        <dbReference type="PROSITE" id="PS51733"/>
    </source>
</evidence>
<dbReference type="GO" id="GO:0009249">
    <property type="term" value="P:protein lipoylation"/>
    <property type="evidence" value="ECO:0007669"/>
    <property type="project" value="InterPro"/>
</dbReference>
<dbReference type="OrthoDB" id="201621at2759"/>
<dbReference type="Gene3D" id="3.30.930.10">
    <property type="entry name" value="Bira Bifunctional Protein, Domain 2"/>
    <property type="match status" value="1"/>
</dbReference>
<dbReference type="PANTHER" id="PTHR12561:SF3">
    <property type="entry name" value="LIPOYLTRANSFERASE 1, MITOCHONDRIAL"/>
    <property type="match status" value="1"/>
</dbReference>
<dbReference type="RefSeq" id="XP_017986309.1">
    <property type="nucleotide sequence ID" value="XM_018130820.1"/>
</dbReference>
<protein>
    <recommendedName>
        <fullName evidence="4">Putative lipoate-protein ligase A</fullName>
    </recommendedName>
</protein>
<dbReference type="GeneID" id="28721593"/>
<proteinExistence type="inferred from homology"/>
<evidence type="ECO:0000313" key="7">
    <source>
        <dbReference type="Proteomes" id="UP000243052"/>
    </source>
</evidence>
<name>A0A109UXK4_9SACH</name>
<dbReference type="InterPro" id="IPR004562">
    <property type="entry name" value="LipoylTrfase_LipoateP_Ligase"/>
</dbReference>
<dbReference type="NCBIfam" id="TIGR00545">
    <property type="entry name" value="lipoyltrans"/>
    <property type="match status" value="1"/>
</dbReference>
<dbReference type="Proteomes" id="UP000243052">
    <property type="component" value="Chromosome ii"/>
</dbReference>
<gene>
    <name evidence="6" type="ORF">AW171_hschr21138</name>
</gene>
<dbReference type="Pfam" id="PF21948">
    <property type="entry name" value="LplA-B_cat"/>
    <property type="match status" value="1"/>
</dbReference>
<dbReference type="InterPro" id="IPR045864">
    <property type="entry name" value="aa-tRNA-synth_II/BPL/LPL"/>
</dbReference>
<evidence type="ECO:0000256" key="4">
    <source>
        <dbReference type="ARBA" id="ARBA00015925"/>
    </source>
</evidence>
<comment type="function">
    <text evidence="1">Catalyzes both the ATP-dependent activation of exogenously supplied lipoate to lipoyl-AMP and the transfer of the activated lipoyl onto the lipoyl domains of lipoate-dependent enzymes.</text>
</comment>
<evidence type="ECO:0000256" key="2">
    <source>
        <dbReference type="ARBA" id="ARBA00005085"/>
    </source>
</evidence>